<feature type="domain" description="SnoaL-like" evidence="1">
    <location>
        <begin position="7"/>
        <end position="98"/>
    </location>
</feature>
<evidence type="ECO:0000259" key="1">
    <source>
        <dbReference type="Pfam" id="PF12680"/>
    </source>
</evidence>
<sequence length="124" mass="14087">MTPTELIRAWIEKFNTADIDGLANMYAIDAVNEQAVFSEPLVGREAIRKLLEIDFGRAKMVCIEERVYECGDTAILQWKDPSGLKGCGFFQFRNGEIIHQKGYFDQLSFFKSQGLPIPADYLDT</sequence>
<dbReference type="AlphaFoldDB" id="A0A928ZYW7"/>
<dbReference type="Pfam" id="PF12680">
    <property type="entry name" value="SnoaL_2"/>
    <property type="match status" value="1"/>
</dbReference>
<reference evidence="2" key="1">
    <citation type="submission" date="2020-10" db="EMBL/GenBank/DDBJ databases">
        <authorList>
            <person name="Castelo-Branco R."/>
            <person name="Eusebio N."/>
            <person name="Adriana R."/>
            <person name="Vieira A."/>
            <person name="Brugerolle De Fraissinette N."/>
            <person name="Rezende De Castro R."/>
            <person name="Schneider M.P."/>
            <person name="Vasconcelos V."/>
            <person name="Leao P.N."/>
        </authorList>
    </citation>
    <scope>NUCLEOTIDE SEQUENCE</scope>
    <source>
        <strain evidence="2">LEGE 11479</strain>
    </source>
</reference>
<accession>A0A928ZYW7</accession>
<organism evidence="2 3">
    <name type="scientific">Leptolyngbya cf. ectocarpi LEGE 11479</name>
    <dbReference type="NCBI Taxonomy" id="1828722"/>
    <lineage>
        <taxon>Bacteria</taxon>
        <taxon>Bacillati</taxon>
        <taxon>Cyanobacteriota</taxon>
        <taxon>Cyanophyceae</taxon>
        <taxon>Leptolyngbyales</taxon>
        <taxon>Leptolyngbyaceae</taxon>
        <taxon>Leptolyngbya group</taxon>
        <taxon>Leptolyngbya</taxon>
    </lineage>
</organism>
<dbReference type="SUPFAM" id="SSF54427">
    <property type="entry name" value="NTF2-like"/>
    <property type="match status" value="1"/>
</dbReference>
<comment type="caution">
    <text evidence="2">The sequence shown here is derived from an EMBL/GenBank/DDBJ whole genome shotgun (WGS) entry which is preliminary data.</text>
</comment>
<keyword evidence="3" id="KW-1185">Reference proteome</keyword>
<dbReference type="InterPro" id="IPR037401">
    <property type="entry name" value="SnoaL-like"/>
</dbReference>
<dbReference type="Gene3D" id="3.10.450.50">
    <property type="match status" value="1"/>
</dbReference>
<dbReference type="EMBL" id="JADEXP010000363">
    <property type="protein sequence ID" value="MBE9070049.1"/>
    <property type="molecule type" value="Genomic_DNA"/>
</dbReference>
<proteinExistence type="predicted"/>
<protein>
    <submittedName>
        <fullName evidence="2">Nuclear transport factor 2 family protein</fullName>
    </submittedName>
</protein>
<dbReference type="InterPro" id="IPR032710">
    <property type="entry name" value="NTF2-like_dom_sf"/>
</dbReference>
<dbReference type="Proteomes" id="UP000615026">
    <property type="component" value="Unassembled WGS sequence"/>
</dbReference>
<evidence type="ECO:0000313" key="3">
    <source>
        <dbReference type="Proteomes" id="UP000615026"/>
    </source>
</evidence>
<name>A0A928ZYW7_LEPEC</name>
<evidence type="ECO:0000313" key="2">
    <source>
        <dbReference type="EMBL" id="MBE9070049.1"/>
    </source>
</evidence>
<gene>
    <name evidence="2" type="ORF">IQ260_25745</name>
</gene>
<dbReference type="RefSeq" id="WP_193995930.1">
    <property type="nucleotide sequence ID" value="NZ_JADEXP010000363.1"/>
</dbReference>